<proteinExistence type="predicted"/>
<feature type="chain" id="PRO_5007524892" evidence="1">
    <location>
        <begin position="25"/>
        <end position="181"/>
    </location>
</feature>
<organism evidence="2 3">
    <name type="scientific">Terrimicrobium sacchariphilum</name>
    <dbReference type="NCBI Taxonomy" id="690879"/>
    <lineage>
        <taxon>Bacteria</taxon>
        <taxon>Pseudomonadati</taxon>
        <taxon>Verrucomicrobiota</taxon>
        <taxon>Terrimicrobiia</taxon>
        <taxon>Terrimicrobiales</taxon>
        <taxon>Terrimicrobiaceae</taxon>
        <taxon>Terrimicrobium</taxon>
    </lineage>
</organism>
<dbReference type="RefSeq" id="WP_075080341.1">
    <property type="nucleotide sequence ID" value="NZ_BDCO01000002.1"/>
</dbReference>
<dbReference type="InParanoid" id="A0A146GAT2"/>
<comment type="caution">
    <text evidence="2">The sequence shown here is derived from an EMBL/GenBank/DDBJ whole genome shotgun (WGS) entry which is preliminary data.</text>
</comment>
<dbReference type="Proteomes" id="UP000076023">
    <property type="component" value="Unassembled WGS sequence"/>
</dbReference>
<keyword evidence="3" id="KW-1185">Reference proteome</keyword>
<sequence>MLNLRHCLLATASVLALASLPDLCAQTASPSASPSASATPAMTNRDFLWLQLPGGDFLIKLSNISTLSTHEYVVDGAARVYEANIGTFGSELARFYYIEPNVPQAPDGIGQSTINFAKAKIDEAMERTETSDVWRKVTKNYPTTTHAHTVEYRLASRDQLNRLFDIVQNAMMSGRGGRFKP</sequence>
<keyword evidence="1" id="KW-0732">Signal</keyword>
<dbReference type="EMBL" id="BDCO01000002">
    <property type="protein sequence ID" value="GAT34729.1"/>
    <property type="molecule type" value="Genomic_DNA"/>
</dbReference>
<evidence type="ECO:0000256" key="1">
    <source>
        <dbReference type="SAM" id="SignalP"/>
    </source>
</evidence>
<name>A0A146GAT2_TERSA</name>
<evidence type="ECO:0000313" key="3">
    <source>
        <dbReference type="Proteomes" id="UP000076023"/>
    </source>
</evidence>
<dbReference type="AlphaFoldDB" id="A0A146GAT2"/>
<feature type="signal peptide" evidence="1">
    <location>
        <begin position="1"/>
        <end position="24"/>
    </location>
</feature>
<dbReference type="STRING" id="690879.TSACC_23162"/>
<protein>
    <submittedName>
        <fullName evidence="2">Uncharacterized protein</fullName>
    </submittedName>
</protein>
<dbReference type="OrthoDB" id="196581at2"/>
<evidence type="ECO:0000313" key="2">
    <source>
        <dbReference type="EMBL" id="GAT34729.1"/>
    </source>
</evidence>
<gene>
    <name evidence="2" type="ORF">TSACC_23162</name>
</gene>
<reference evidence="3" key="1">
    <citation type="journal article" date="2017" name="Genome Announc.">
        <title>Draft Genome Sequence of Terrimicrobium sacchariphilum NM-5T, a Facultative Anaerobic Soil Bacterium of the Class Spartobacteria.</title>
        <authorList>
            <person name="Qiu Y.L."/>
            <person name="Tourlousse D.M."/>
            <person name="Matsuura N."/>
            <person name="Ohashi A."/>
            <person name="Sekiguchi Y."/>
        </authorList>
    </citation>
    <scope>NUCLEOTIDE SEQUENCE [LARGE SCALE GENOMIC DNA]</scope>
    <source>
        <strain evidence="3">NM-5</strain>
    </source>
</reference>
<accession>A0A146GAT2</accession>